<evidence type="ECO:0000256" key="10">
    <source>
        <dbReference type="ARBA" id="ARBA00023237"/>
    </source>
</evidence>
<evidence type="ECO:0000313" key="13">
    <source>
        <dbReference type="EMBL" id="ACF44209.1"/>
    </source>
</evidence>
<keyword evidence="4" id="KW-0410">Iron transport</keyword>
<keyword evidence="6 12" id="KW-0732">Signal</keyword>
<dbReference type="HOGENOM" id="CLU_021461_0_0_10"/>
<dbReference type="Proteomes" id="UP000002724">
    <property type="component" value="Chromosome"/>
</dbReference>
<evidence type="ECO:0000256" key="4">
    <source>
        <dbReference type="ARBA" id="ARBA00022496"/>
    </source>
</evidence>
<dbReference type="EMBL" id="CP001110">
    <property type="protein sequence ID" value="ACF44209.1"/>
    <property type="molecule type" value="Genomic_DNA"/>
</dbReference>
<evidence type="ECO:0000313" key="14">
    <source>
        <dbReference type="Proteomes" id="UP000002724"/>
    </source>
</evidence>
<dbReference type="PROSITE" id="PS52016">
    <property type="entry name" value="TONB_DEPENDENT_REC_3"/>
    <property type="match status" value="1"/>
</dbReference>
<dbReference type="GO" id="GO:0015344">
    <property type="term" value="F:siderophore uptake transmembrane transporter activity"/>
    <property type="evidence" value="ECO:0007669"/>
    <property type="project" value="TreeGrafter"/>
</dbReference>
<dbReference type="PANTHER" id="PTHR32552">
    <property type="entry name" value="FERRICHROME IRON RECEPTOR-RELATED"/>
    <property type="match status" value="1"/>
</dbReference>
<dbReference type="STRING" id="324925.Ppha_1997"/>
<evidence type="ECO:0000256" key="11">
    <source>
        <dbReference type="PROSITE-ProRule" id="PRU01360"/>
    </source>
</evidence>
<sequence precursor="true">MKKIALLVLLLAVSEMASGTEIPLNSSANGASEVSATEITVTGKKGDILQRVTGKESELLNPSQMSVYKAINLMPSLSQQSVDPYGLADIVNYHESFRFRGVEATSGGVPATTVNVEALPLTGRPGGGATIYDLENFSNINIYTGVMPANAGLGLADVGGKINMEIRRPEESFGVLLKQGIGSQNFYRTFMRIDSGSLPGKVKSFISFSDSAADKWKGEGNSERTNVMAGVTKEFSDNVKLETFVTYSKGDIHAYKPLSYAQLCNPESAYTNDYGTNPDSYDYYGYNRNKFEDWMVMANLEVKTGEHSKLNVKPYYWSDKGYYLETITLANSQNRIRRWDIDHDLKGVLAEYTTRLSDIDLDFGYLYHTQVRPGPPTSWKNYKVVNGKLVFDQWNILSNSSSHELHSPFLEATYRFGAYKLEGGVKYINYTLPSIITCNTTGVGDLSYDAALASDPAINTKASALDTKSFSRLFPNLTLTRTVGDNATIHAAYGENYVTHVDIYPYYISQFSSFDSKGITFQQLWSEREMETSKNVELGMNVQGSNWSIAPTIYYALHKNKQAVLYDPALNAIYPMNNADARGYGFELEAEYKPVDNLSCYGSFSWNRFSFSQEINSDAPGGGIIKVKGEQVPDAPEFLAKGMVSYKTGNLTISPIVRYTSVRYGDVLHKEKIDGTTLFDLDLTWSRKMPGFKQVDCSLSFLNIFDKQYVSMISTSDYKTLKTSYQSGAPFTMLATVAFHY</sequence>
<keyword evidence="10 11" id="KW-0998">Cell outer membrane</keyword>
<evidence type="ECO:0000256" key="3">
    <source>
        <dbReference type="ARBA" id="ARBA00022452"/>
    </source>
</evidence>
<feature type="signal peptide" evidence="12">
    <location>
        <begin position="1"/>
        <end position="17"/>
    </location>
</feature>
<evidence type="ECO:0000256" key="12">
    <source>
        <dbReference type="SAM" id="SignalP"/>
    </source>
</evidence>
<evidence type="ECO:0000256" key="8">
    <source>
        <dbReference type="ARBA" id="ARBA00023065"/>
    </source>
</evidence>
<evidence type="ECO:0000256" key="2">
    <source>
        <dbReference type="ARBA" id="ARBA00022448"/>
    </source>
</evidence>
<evidence type="ECO:0000256" key="1">
    <source>
        <dbReference type="ARBA" id="ARBA00004571"/>
    </source>
</evidence>
<keyword evidence="14" id="KW-1185">Reference proteome</keyword>
<dbReference type="InterPro" id="IPR036942">
    <property type="entry name" value="Beta-barrel_TonB_sf"/>
</dbReference>
<dbReference type="KEGG" id="pph:Ppha_1997"/>
<dbReference type="AlphaFoldDB" id="B4SCK4"/>
<proteinExistence type="inferred from homology"/>
<name>B4SCK4_PELPB</name>
<dbReference type="PANTHER" id="PTHR32552:SF68">
    <property type="entry name" value="FERRICHROME OUTER MEMBRANE TRANSPORTER_PHAGE RECEPTOR"/>
    <property type="match status" value="1"/>
</dbReference>
<keyword evidence="5 11" id="KW-0812">Transmembrane</keyword>
<dbReference type="OrthoDB" id="593427at2"/>
<evidence type="ECO:0000256" key="5">
    <source>
        <dbReference type="ARBA" id="ARBA00022692"/>
    </source>
</evidence>
<dbReference type="eggNOG" id="COG4772">
    <property type="taxonomic scope" value="Bacteria"/>
</dbReference>
<dbReference type="InterPro" id="IPR039426">
    <property type="entry name" value="TonB-dep_rcpt-like"/>
</dbReference>
<comment type="subcellular location">
    <subcellularLocation>
        <location evidence="1 11">Cell outer membrane</location>
        <topology evidence="1 11">Multi-pass membrane protein</topology>
    </subcellularLocation>
</comment>
<reference evidence="13 14" key="1">
    <citation type="submission" date="2008-06" db="EMBL/GenBank/DDBJ databases">
        <title>Complete sequence of Pelodictyon phaeoclathratiforme BU-1.</title>
        <authorList>
            <consortium name="US DOE Joint Genome Institute"/>
            <person name="Lucas S."/>
            <person name="Copeland A."/>
            <person name="Lapidus A."/>
            <person name="Glavina del Rio T."/>
            <person name="Dalin E."/>
            <person name="Tice H."/>
            <person name="Bruce D."/>
            <person name="Goodwin L."/>
            <person name="Pitluck S."/>
            <person name="Schmutz J."/>
            <person name="Larimer F."/>
            <person name="Land M."/>
            <person name="Hauser L."/>
            <person name="Kyrpides N."/>
            <person name="Mikhailova N."/>
            <person name="Liu Z."/>
            <person name="Li T."/>
            <person name="Zhao F."/>
            <person name="Overmann J."/>
            <person name="Bryant D.A."/>
            <person name="Richardson P."/>
        </authorList>
    </citation>
    <scope>NUCLEOTIDE SEQUENCE [LARGE SCALE GENOMIC DNA]</scope>
    <source>
        <strain evidence="14">DSM 5477 / BU-1</strain>
    </source>
</reference>
<keyword evidence="2 11" id="KW-0813">Transport</keyword>
<dbReference type="SUPFAM" id="SSF56935">
    <property type="entry name" value="Porins"/>
    <property type="match status" value="1"/>
</dbReference>
<feature type="chain" id="PRO_5002825878" evidence="12">
    <location>
        <begin position="18"/>
        <end position="741"/>
    </location>
</feature>
<keyword evidence="13" id="KW-0675">Receptor</keyword>
<evidence type="ECO:0000256" key="7">
    <source>
        <dbReference type="ARBA" id="ARBA00023004"/>
    </source>
</evidence>
<dbReference type="RefSeq" id="WP_012508689.1">
    <property type="nucleotide sequence ID" value="NC_011060.1"/>
</dbReference>
<evidence type="ECO:0000256" key="6">
    <source>
        <dbReference type="ARBA" id="ARBA00022729"/>
    </source>
</evidence>
<protein>
    <submittedName>
        <fullName evidence="13">TonB-dependent receptor, putative</fullName>
    </submittedName>
</protein>
<evidence type="ECO:0000256" key="9">
    <source>
        <dbReference type="ARBA" id="ARBA00023136"/>
    </source>
</evidence>
<dbReference type="Gene3D" id="2.40.170.20">
    <property type="entry name" value="TonB-dependent receptor, beta-barrel domain"/>
    <property type="match status" value="1"/>
</dbReference>
<accession>B4SCK4</accession>
<dbReference type="GO" id="GO:0009279">
    <property type="term" value="C:cell outer membrane"/>
    <property type="evidence" value="ECO:0007669"/>
    <property type="project" value="UniProtKB-SubCell"/>
</dbReference>
<keyword evidence="3 11" id="KW-1134">Transmembrane beta strand</keyword>
<gene>
    <name evidence="13" type="ordered locus">Ppha_1997</name>
</gene>
<keyword evidence="7" id="KW-0408">Iron</keyword>
<keyword evidence="9 11" id="KW-0472">Membrane</keyword>
<keyword evidence="8" id="KW-0406">Ion transport</keyword>
<comment type="similarity">
    <text evidence="11">Belongs to the TonB-dependent receptor family.</text>
</comment>
<organism evidence="13 14">
    <name type="scientific">Pelodictyon phaeoclathratiforme (strain DSM 5477 / BU-1)</name>
    <dbReference type="NCBI Taxonomy" id="324925"/>
    <lineage>
        <taxon>Bacteria</taxon>
        <taxon>Pseudomonadati</taxon>
        <taxon>Chlorobiota</taxon>
        <taxon>Chlorobiia</taxon>
        <taxon>Chlorobiales</taxon>
        <taxon>Chlorobiaceae</taxon>
        <taxon>Chlorobium/Pelodictyon group</taxon>
        <taxon>Pelodictyon</taxon>
    </lineage>
</organism>